<evidence type="ECO:0000256" key="4">
    <source>
        <dbReference type="ARBA" id="ARBA00022833"/>
    </source>
</evidence>
<feature type="compositionally biased region" description="Low complexity" evidence="6">
    <location>
        <begin position="175"/>
        <end position="186"/>
    </location>
</feature>
<feature type="domain" description="C2H2-type" evidence="7">
    <location>
        <begin position="677"/>
        <end position="704"/>
    </location>
</feature>
<feature type="domain" description="C2H2-type" evidence="7">
    <location>
        <begin position="550"/>
        <end position="577"/>
    </location>
</feature>
<dbReference type="SMART" id="SM00355">
    <property type="entry name" value="ZnF_C2H2"/>
    <property type="match status" value="12"/>
</dbReference>
<dbReference type="InterPro" id="IPR013087">
    <property type="entry name" value="Znf_C2H2_type"/>
</dbReference>
<dbReference type="PANTHER" id="PTHR24379:SF127">
    <property type="entry name" value="BLOODY FINGERS-RELATED"/>
    <property type="match status" value="1"/>
</dbReference>
<keyword evidence="4" id="KW-0862">Zinc</keyword>
<reference evidence="9 10" key="1">
    <citation type="submission" date="2025-05" db="UniProtKB">
        <authorList>
            <consortium name="RefSeq"/>
        </authorList>
    </citation>
    <scope>IDENTIFICATION</scope>
    <source>
        <tissue evidence="9 10">Muscle</tissue>
    </source>
</reference>
<feature type="compositionally biased region" description="Polar residues" evidence="6">
    <location>
        <begin position="748"/>
        <end position="758"/>
    </location>
</feature>
<dbReference type="RefSeq" id="XP_013775104.1">
    <property type="nucleotide sequence ID" value="XM_013919650.2"/>
</dbReference>
<evidence type="ECO:0000256" key="6">
    <source>
        <dbReference type="SAM" id="MobiDB-lite"/>
    </source>
</evidence>
<dbReference type="PROSITE" id="PS50157">
    <property type="entry name" value="ZINC_FINGER_C2H2_2"/>
    <property type="match status" value="5"/>
</dbReference>
<dbReference type="RefSeq" id="XP_022242259.1">
    <property type="nucleotide sequence ID" value="XM_022386551.1"/>
</dbReference>
<dbReference type="Proteomes" id="UP000694941">
    <property type="component" value="Unplaced"/>
</dbReference>
<feature type="compositionally biased region" description="Basic residues" evidence="6">
    <location>
        <begin position="736"/>
        <end position="747"/>
    </location>
</feature>
<evidence type="ECO:0000256" key="5">
    <source>
        <dbReference type="PROSITE-ProRule" id="PRU00042"/>
    </source>
</evidence>
<accession>A0ABM1SF54</accession>
<evidence type="ECO:0000313" key="9">
    <source>
        <dbReference type="RefSeq" id="XP_013775104.1"/>
    </source>
</evidence>
<keyword evidence="3 5" id="KW-0863">Zinc-finger</keyword>
<organism evidence="8 10">
    <name type="scientific">Limulus polyphemus</name>
    <name type="common">Atlantic horseshoe crab</name>
    <dbReference type="NCBI Taxonomy" id="6850"/>
    <lineage>
        <taxon>Eukaryota</taxon>
        <taxon>Metazoa</taxon>
        <taxon>Ecdysozoa</taxon>
        <taxon>Arthropoda</taxon>
        <taxon>Chelicerata</taxon>
        <taxon>Merostomata</taxon>
        <taxon>Xiphosura</taxon>
        <taxon>Limulidae</taxon>
        <taxon>Limulus</taxon>
    </lineage>
</organism>
<keyword evidence="1" id="KW-0479">Metal-binding</keyword>
<feature type="domain" description="C2H2-type" evidence="7">
    <location>
        <begin position="710"/>
        <end position="737"/>
    </location>
</feature>
<dbReference type="SUPFAM" id="SSF57667">
    <property type="entry name" value="beta-beta-alpha zinc fingers"/>
    <property type="match status" value="1"/>
</dbReference>
<gene>
    <name evidence="9 10" type="primary">LOC106459974</name>
</gene>
<feature type="domain" description="C2H2-type" evidence="7">
    <location>
        <begin position="143"/>
        <end position="172"/>
    </location>
</feature>
<dbReference type="PANTHER" id="PTHR24379">
    <property type="entry name" value="KRAB AND ZINC FINGER DOMAIN-CONTAINING"/>
    <property type="match status" value="1"/>
</dbReference>
<proteinExistence type="predicted"/>
<evidence type="ECO:0000259" key="7">
    <source>
        <dbReference type="PROSITE" id="PS50157"/>
    </source>
</evidence>
<sequence>MEKHHCPFCPVYYFAAGPWERHIHKKHKDELIRTLDNAVFYKCELCDACYYKEDLLKSHIEAEHHKIFKKVAISDGGSKNQDSFQTVGQVPATKPHTSYSFTTNCPFCTELFSSQVLVVKHAERNHKKLLKKFILQGTGEPKYQCLVCSAKFFEKKYLEKHRKFNIHLVKQQDDSTTGTSKSSSVSAKLTNKGQELQKSNQQVHWKLNEKKKGAYDGVSGTESQIYERAEHNFKNTKEKQRVEHKYEGIVEMPKSIHTEDKKLGRCSDVEVIKSSLKYPSVSNGENSRTQLCGTTRASQDVLTDRGRNGALGHWSLGNMPEIEGYQENRTKTGTDKNIHIQNAVVYKRYLPFGPSFGYESELEKNINMKGKLNSSRCFCCVCNMSFSNHGDLEKHFLVDHGVSNMSVGFQGNQKKSPVQSELGNDERNCNSSWSLHRDKHCTDNPESIVTCPLCASHFPSQLLFNIHSWSHADTNQVPHFFASTMYCCKCKKTFNSRSQFFSHTKEVHNDVRHLCEFCPTFYYSQSALSRHLSRNHEEEVLLLSKELPKFVCVLCSARFYFADPLVHHLQQHDGYNSVITEEHYPPNQCLSSSRVGKKQEPKLKPGEPTVMCIGCSKPLNSEKQEKHSTDTEQISLASRCNVKSMYNKEIGPTRLHSTVMHNKKTESGVEARNNIRYSCAYCGGVFSSSSLLQEHIKSHKKLSQFLKPLYGCAKCSAKFYQNRYLRHHLRFHHGSKVTPRKCHKSRRNTASVDVSSVRVQKTSSAGHVGSDWFSSLRSNKTSHGTSSTSSLPISVSLKENSVFSKDNPGSSCQATIQEDNPGKRKSKSIQCTLCHHSCDSQSIMVRHLKEFHRITKFETRTTDVQM</sequence>
<feature type="region of interest" description="Disordered" evidence="6">
    <location>
        <begin position="172"/>
        <end position="201"/>
    </location>
</feature>
<feature type="compositionally biased region" description="Polar residues" evidence="6">
    <location>
        <begin position="806"/>
        <end position="818"/>
    </location>
</feature>
<evidence type="ECO:0000313" key="10">
    <source>
        <dbReference type="RefSeq" id="XP_022242259.1"/>
    </source>
</evidence>
<dbReference type="InterPro" id="IPR036236">
    <property type="entry name" value="Znf_C2H2_sf"/>
</dbReference>
<dbReference type="Gene3D" id="3.30.160.60">
    <property type="entry name" value="Classic Zinc Finger"/>
    <property type="match status" value="4"/>
</dbReference>
<dbReference type="Pfam" id="PF00096">
    <property type="entry name" value="zf-C2H2"/>
    <property type="match status" value="1"/>
</dbReference>
<evidence type="ECO:0000256" key="1">
    <source>
        <dbReference type="ARBA" id="ARBA00022723"/>
    </source>
</evidence>
<evidence type="ECO:0000256" key="3">
    <source>
        <dbReference type="ARBA" id="ARBA00022771"/>
    </source>
</evidence>
<dbReference type="PROSITE" id="PS00028">
    <property type="entry name" value="ZINC_FINGER_C2H2_1"/>
    <property type="match status" value="8"/>
</dbReference>
<name>A0ABM1SF54_LIMPO</name>
<feature type="region of interest" description="Disordered" evidence="6">
    <location>
        <begin position="736"/>
        <end position="758"/>
    </location>
</feature>
<feature type="compositionally biased region" description="Polar residues" evidence="6">
    <location>
        <begin position="187"/>
        <end position="201"/>
    </location>
</feature>
<dbReference type="GeneID" id="106459974"/>
<feature type="region of interest" description="Disordered" evidence="6">
    <location>
        <begin position="806"/>
        <end position="825"/>
    </location>
</feature>
<keyword evidence="8" id="KW-1185">Reference proteome</keyword>
<evidence type="ECO:0000313" key="8">
    <source>
        <dbReference type="Proteomes" id="UP000694941"/>
    </source>
</evidence>
<protein>
    <submittedName>
        <fullName evidence="9 10">Zinc finger protein Xfin-like</fullName>
    </submittedName>
</protein>
<feature type="domain" description="C2H2-type" evidence="7">
    <location>
        <begin position="485"/>
        <end position="513"/>
    </location>
</feature>
<keyword evidence="2" id="KW-0677">Repeat</keyword>
<evidence type="ECO:0000256" key="2">
    <source>
        <dbReference type="ARBA" id="ARBA00022737"/>
    </source>
</evidence>